<accession>H6SPT0</accession>
<name>H6SPT0_PARPM</name>
<dbReference type="EMBL" id="HE663493">
    <property type="protein sequence ID" value="CCG07200.1"/>
    <property type="molecule type" value="Genomic_DNA"/>
</dbReference>
<proteinExistence type="predicted"/>
<evidence type="ECO:0000313" key="1">
    <source>
        <dbReference type="EMBL" id="CCG07200.1"/>
    </source>
</evidence>
<evidence type="ECO:0000313" key="2">
    <source>
        <dbReference type="Proteomes" id="UP000033220"/>
    </source>
</evidence>
<reference evidence="1 2" key="1">
    <citation type="submission" date="2012-02" db="EMBL/GenBank/DDBJ databases">
        <title>Shotgun genome sequence of Phaeospirillum photometricum DSM 122.</title>
        <authorList>
            <person name="Duquesne K."/>
            <person name="Sturgis J."/>
        </authorList>
    </citation>
    <scope>NUCLEOTIDE SEQUENCE [LARGE SCALE GENOMIC DNA]</scope>
    <source>
        <strain evidence="2">DSM122</strain>
    </source>
</reference>
<dbReference type="Proteomes" id="UP000033220">
    <property type="component" value="Chromosome DSM 122"/>
</dbReference>
<keyword evidence="2" id="KW-1185">Reference proteome</keyword>
<sequence>MAPAVVVAKASAIKAPVIIARMVKSFLWDEREEGQAVQTAPRRSSRRLALWVARGKVSGGRTTTRAPTPVTAFR</sequence>
<protein>
    <submittedName>
        <fullName evidence="1">Uncharacterized protein</fullName>
    </submittedName>
</protein>
<gene>
    <name evidence="1" type="ORF">RSPPHO_00574</name>
</gene>
<dbReference type="AlphaFoldDB" id="H6SPT0"/>
<dbReference type="KEGG" id="rpm:RSPPHO_00574"/>
<dbReference type="HOGENOM" id="CLU_2685433_0_0_5"/>
<organism evidence="1 2">
    <name type="scientific">Pararhodospirillum photometricum DSM 122</name>
    <dbReference type="NCBI Taxonomy" id="1150469"/>
    <lineage>
        <taxon>Bacteria</taxon>
        <taxon>Pseudomonadati</taxon>
        <taxon>Pseudomonadota</taxon>
        <taxon>Alphaproteobacteria</taxon>
        <taxon>Rhodospirillales</taxon>
        <taxon>Rhodospirillaceae</taxon>
        <taxon>Pararhodospirillum</taxon>
    </lineage>
</organism>